<protein>
    <recommendedName>
        <fullName evidence="3">Homeodomain-like protein</fullName>
    </recommendedName>
</protein>
<organism evidence="1 2">
    <name type="scientific">Crucibulum laeve</name>
    <dbReference type="NCBI Taxonomy" id="68775"/>
    <lineage>
        <taxon>Eukaryota</taxon>
        <taxon>Fungi</taxon>
        <taxon>Dikarya</taxon>
        <taxon>Basidiomycota</taxon>
        <taxon>Agaricomycotina</taxon>
        <taxon>Agaricomycetes</taxon>
        <taxon>Agaricomycetidae</taxon>
        <taxon>Agaricales</taxon>
        <taxon>Agaricineae</taxon>
        <taxon>Nidulariaceae</taxon>
        <taxon>Crucibulum</taxon>
    </lineage>
</organism>
<evidence type="ECO:0000313" key="2">
    <source>
        <dbReference type="Proteomes" id="UP000308652"/>
    </source>
</evidence>
<reference evidence="1 2" key="1">
    <citation type="journal article" date="2019" name="Nat. Ecol. Evol.">
        <title>Megaphylogeny resolves global patterns of mushroom evolution.</title>
        <authorList>
            <person name="Varga T."/>
            <person name="Krizsan K."/>
            <person name="Foldi C."/>
            <person name="Dima B."/>
            <person name="Sanchez-Garcia M."/>
            <person name="Sanchez-Ramirez S."/>
            <person name="Szollosi G.J."/>
            <person name="Szarkandi J.G."/>
            <person name="Papp V."/>
            <person name="Albert L."/>
            <person name="Andreopoulos W."/>
            <person name="Angelini C."/>
            <person name="Antonin V."/>
            <person name="Barry K.W."/>
            <person name="Bougher N.L."/>
            <person name="Buchanan P."/>
            <person name="Buyck B."/>
            <person name="Bense V."/>
            <person name="Catcheside P."/>
            <person name="Chovatia M."/>
            <person name="Cooper J."/>
            <person name="Damon W."/>
            <person name="Desjardin D."/>
            <person name="Finy P."/>
            <person name="Geml J."/>
            <person name="Haridas S."/>
            <person name="Hughes K."/>
            <person name="Justo A."/>
            <person name="Karasinski D."/>
            <person name="Kautmanova I."/>
            <person name="Kiss B."/>
            <person name="Kocsube S."/>
            <person name="Kotiranta H."/>
            <person name="LaButti K.M."/>
            <person name="Lechner B.E."/>
            <person name="Liimatainen K."/>
            <person name="Lipzen A."/>
            <person name="Lukacs Z."/>
            <person name="Mihaltcheva S."/>
            <person name="Morgado L.N."/>
            <person name="Niskanen T."/>
            <person name="Noordeloos M.E."/>
            <person name="Ohm R.A."/>
            <person name="Ortiz-Santana B."/>
            <person name="Ovrebo C."/>
            <person name="Racz N."/>
            <person name="Riley R."/>
            <person name="Savchenko A."/>
            <person name="Shiryaev A."/>
            <person name="Soop K."/>
            <person name="Spirin V."/>
            <person name="Szebenyi C."/>
            <person name="Tomsovsky M."/>
            <person name="Tulloss R.E."/>
            <person name="Uehling J."/>
            <person name="Grigoriev I.V."/>
            <person name="Vagvolgyi C."/>
            <person name="Papp T."/>
            <person name="Martin F.M."/>
            <person name="Miettinen O."/>
            <person name="Hibbett D.S."/>
            <person name="Nagy L.G."/>
        </authorList>
    </citation>
    <scope>NUCLEOTIDE SEQUENCE [LARGE SCALE GENOMIC DNA]</scope>
    <source>
        <strain evidence="1 2">CBS 166.37</strain>
    </source>
</reference>
<feature type="non-terminal residue" evidence="1">
    <location>
        <position position="108"/>
    </location>
</feature>
<proteinExistence type="predicted"/>
<keyword evidence="2" id="KW-1185">Reference proteome</keyword>
<dbReference type="STRING" id="68775.A0A5C3LFA6"/>
<sequence length="108" mass="12337">MSDYCYIHPAQKELITTLSLTLTPKQIEQHTNICLKTVKHVLALWQRIGNVVNEPLRTGRPRVLNSYEISYIEGLIECKPDMLLKEINDKLLKAFGTDVSNQTISRAL</sequence>
<evidence type="ECO:0008006" key="3">
    <source>
        <dbReference type="Google" id="ProtNLM"/>
    </source>
</evidence>
<evidence type="ECO:0000313" key="1">
    <source>
        <dbReference type="EMBL" id="TFK31829.1"/>
    </source>
</evidence>
<dbReference type="InterPro" id="IPR009057">
    <property type="entry name" value="Homeodomain-like_sf"/>
</dbReference>
<dbReference type="EMBL" id="ML213703">
    <property type="protein sequence ID" value="TFK31829.1"/>
    <property type="molecule type" value="Genomic_DNA"/>
</dbReference>
<name>A0A5C3LFA6_9AGAR</name>
<dbReference type="OrthoDB" id="2963563at2759"/>
<accession>A0A5C3LFA6</accession>
<dbReference type="SUPFAM" id="SSF46689">
    <property type="entry name" value="Homeodomain-like"/>
    <property type="match status" value="1"/>
</dbReference>
<dbReference type="Proteomes" id="UP000308652">
    <property type="component" value="Unassembled WGS sequence"/>
</dbReference>
<gene>
    <name evidence="1" type="ORF">BDQ12DRAFT_618164</name>
</gene>
<dbReference type="AlphaFoldDB" id="A0A5C3LFA6"/>